<evidence type="ECO:0000313" key="10">
    <source>
        <dbReference type="Proteomes" id="UP001302676"/>
    </source>
</evidence>
<evidence type="ECO:0000256" key="7">
    <source>
        <dbReference type="SAM" id="MobiDB-lite"/>
    </source>
</evidence>
<evidence type="ECO:0000313" key="9">
    <source>
        <dbReference type="EMBL" id="KAK4145158.1"/>
    </source>
</evidence>
<dbReference type="EMBL" id="MU853571">
    <property type="protein sequence ID" value="KAK4145158.1"/>
    <property type="molecule type" value="Genomic_DNA"/>
</dbReference>
<dbReference type="InterPro" id="IPR036013">
    <property type="entry name" value="Band_7/SPFH_dom_sf"/>
</dbReference>
<keyword evidence="6" id="KW-0175">Coiled coil</keyword>
<proteinExistence type="inferred from homology"/>
<evidence type="ECO:0000256" key="3">
    <source>
        <dbReference type="ARBA" id="ARBA00022475"/>
    </source>
</evidence>
<evidence type="ECO:0000256" key="6">
    <source>
        <dbReference type="SAM" id="Coils"/>
    </source>
</evidence>
<comment type="caution">
    <text evidence="9">The sequence shown here is derived from an EMBL/GenBank/DDBJ whole genome shotgun (WGS) entry which is preliminary data.</text>
</comment>
<dbReference type="InterPro" id="IPR027705">
    <property type="entry name" value="Flotillin_fam"/>
</dbReference>
<sequence length="533" mass="58886">MASYRIAAPDEYLAITGMNVKSVKITKAAWVWPFQRCMRFSVQPHDYAMNLQAMTKEKLQFLLPVVFTIGPDVNQRGANSRRDLHEPFAGAGSEGGPADADHGVHAHDFRREDQGDSLMKFAMLLADSGTSKSGSNHQFLENIVKGIIEGETRVLVSSMTMEEIFTEREVFKRRIFRNIQSELDQFGLKIYNANVKELKDAPNSLYFESLSRKAHEGAVNEARVNVAEAQLRGNVGEAQRKGEQEREIAKIHAETAVQKTERDIERASAEAVLATRKNELNRDVDISRIAATRKTEAQDEELKREVQIKRAAAEMERLRASDVVKATIARESKQQAADAKAYEVEAEARADFEKRKQTAEAGVYKAKIDTDAAAYKTKQDAEAWSYATLKNADANLQKKLKEAEATAAMADAYARMSQAFGGPAGLLQYMMIEKGTYVEMAKANAEAVRGMAPKISVWNTGAEAGASSSGEGSGGHPSNIAAMRNVYQMLPPLMTTINEQTGITLPEWQFGRLAGQMSQVERQAGDVKPNGKR</sequence>
<name>A0AAN6V5A2_9PEZI</name>
<evidence type="ECO:0000259" key="8">
    <source>
        <dbReference type="Pfam" id="PF01145"/>
    </source>
</evidence>
<keyword evidence="3" id="KW-1003">Cell membrane</keyword>
<dbReference type="RefSeq" id="XP_062638529.1">
    <property type="nucleotide sequence ID" value="XM_062780200.1"/>
</dbReference>
<dbReference type="CDD" id="cd03399">
    <property type="entry name" value="SPFH_flotillin"/>
    <property type="match status" value="1"/>
</dbReference>
<dbReference type="SUPFAM" id="SSF117892">
    <property type="entry name" value="Band 7/SPFH domain"/>
    <property type="match status" value="1"/>
</dbReference>
<dbReference type="AlphaFoldDB" id="A0AAN6V5A2"/>
<dbReference type="PANTHER" id="PTHR13806:SF31">
    <property type="entry name" value="FLOTILLIN-LIKE PROTEIN 1-RELATED"/>
    <property type="match status" value="1"/>
</dbReference>
<dbReference type="InterPro" id="IPR001107">
    <property type="entry name" value="Band_7"/>
</dbReference>
<keyword evidence="4" id="KW-0472">Membrane</keyword>
<comment type="similarity">
    <text evidence="2 5">Belongs to the band 7/mec-2 family. Flotillin subfamily.</text>
</comment>
<comment type="subcellular location">
    <subcellularLocation>
        <location evidence="1">Cell membrane</location>
    </subcellularLocation>
</comment>
<gene>
    <name evidence="9" type="ORF">C8A04DRAFT_27163</name>
</gene>
<dbReference type="GeneID" id="87816813"/>
<dbReference type="PANTHER" id="PTHR13806">
    <property type="entry name" value="FLOTILLIN-RELATED"/>
    <property type="match status" value="1"/>
</dbReference>
<feature type="region of interest" description="Disordered" evidence="7">
    <location>
        <begin position="83"/>
        <end position="103"/>
    </location>
</feature>
<keyword evidence="10" id="KW-1185">Reference proteome</keyword>
<evidence type="ECO:0000256" key="4">
    <source>
        <dbReference type="ARBA" id="ARBA00023136"/>
    </source>
</evidence>
<dbReference type="GO" id="GO:0005886">
    <property type="term" value="C:plasma membrane"/>
    <property type="evidence" value="ECO:0007669"/>
    <property type="project" value="UniProtKB-SubCell"/>
</dbReference>
<accession>A0AAN6V5A2</accession>
<dbReference type="Pfam" id="PF01145">
    <property type="entry name" value="Band_7"/>
    <property type="match status" value="1"/>
</dbReference>
<protein>
    <submittedName>
        <fullName evidence="9">Flotillin-like protein 1</fullName>
    </submittedName>
</protein>
<dbReference type="Proteomes" id="UP001302676">
    <property type="component" value="Unassembled WGS sequence"/>
</dbReference>
<reference evidence="9" key="1">
    <citation type="journal article" date="2023" name="Mol. Phylogenet. Evol.">
        <title>Genome-scale phylogeny and comparative genomics of the fungal order Sordariales.</title>
        <authorList>
            <person name="Hensen N."/>
            <person name="Bonometti L."/>
            <person name="Westerberg I."/>
            <person name="Brannstrom I.O."/>
            <person name="Guillou S."/>
            <person name="Cros-Aarteil S."/>
            <person name="Calhoun S."/>
            <person name="Haridas S."/>
            <person name="Kuo A."/>
            <person name="Mondo S."/>
            <person name="Pangilinan J."/>
            <person name="Riley R."/>
            <person name="LaButti K."/>
            <person name="Andreopoulos B."/>
            <person name="Lipzen A."/>
            <person name="Chen C."/>
            <person name="Yan M."/>
            <person name="Daum C."/>
            <person name="Ng V."/>
            <person name="Clum A."/>
            <person name="Steindorff A."/>
            <person name="Ohm R.A."/>
            <person name="Martin F."/>
            <person name="Silar P."/>
            <person name="Natvig D.O."/>
            <person name="Lalanne C."/>
            <person name="Gautier V."/>
            <person name="Ament-Velasquez S.L."/>
            <person name="Kruys A."/>
            <person name="Hutchinson M.I."/>
            <person name="Powell A.J."/>
            <person name="Barry K."/>
            <person name="Miller A.N."/>
            <person name="Grigoriev I.V."/>
            <person name="Debuchy R."/>
            <person name="Gladieux P."/>
            <person name="Hiltunen Thoren M."/>
            <person name="Johannesson H."/>
        </authorList>
    </citation>
    <scope>NUCLEOTIDE SEQUENCE</scope>
    <source>
        <strain evidence="9">CBS 141.50</strain>
    </source>
</reference>
<feature type="coiled-coil region" evidence="6">
    <location>
        <begin position="250"/>
        <end position="277"/>
    </location>
</feature>
<organism evidence="9 10">
    <name type="scientific">Dichotomopilus funicola</name>
    <dbReference type="NCBI Taxonomy" id="1934379"/>
    <lineage>
        <taxon>Eukaryota</taxon>
        <taxon>Fungi</taxon>
        <taxon>Dikarya</taxon>
        <taxon>Ascomycota</taxon>
        <taxon>Pezizomycotina</taxon>
        <taxon>Sordariomycetes</taxon>
        <taxon>Sordariomycetidae</taxon>
        <taxon>Sordariales</taxon>
        <taxon>Chaetomiaceae</taxon>
        <taxon>Dichotomopilus</taxon>
    </lineage>
</organism>
<evidence type="ECO:0000256" key="5">
    <source>
        <dbReference type="RuleBase" id="RU366054"/>
    </source>
</evidence>
<feature type="domain" description="Band 7" evidence="8">
    <location>
        <begin position="138"/>
        <end position="230"/>
    </location>
</feature>
<evidence type="ECO:0000256" key="1">
    <source>
        <dbReference type="ARBA" id="ARBA00004236"/>
    </source>
</evidence>
<dbReference type="Gene3D" id="3.30.479.30">
    <property type="entry name" value="Band 7 domain"/>
    <property type="match status" value="1"/>
</dbReference>
<reference evidence="9" key="2">
    <citation type="submission" date="2023-05" db="EMBL/GenBank/DDBJ databases">
        <authorList>
            <consortium name="Lawrence Berkeley National Laboratory"/>
            <person name="Steindorff A."/>
            <person name="Hensen N."/>
            <person name="Bonometti L."/>
            <person name="Westerberg I."/>
            <person name="Brannstrom I.O."/>
            <person name="Guillou S."/>
            <person name="Cros-Aarteil S."/>
            <person name="Calhoun S."/>
            <person name="Haridas S."/>
            <person name="Kuo A."/>
            <person name="Mondo S."/>
            <person name="Pangilinan J."/>
            <person name="Riley R."/>
            <person name="Labutti K."/>
            <person name="Andreopoulos B."/>
            <person name="Lipzen A."/>
            <person name="Chen C."/>
            <person name="Yanf M."/>
            <person name="Daum C."/>
            <person name="Ng V."/>
            <person name="Clum A."/>
            <person name="Ohm R."/>
            <person name="Martin F."/>
            <person name="Silar P."/>
            <person name="Natvig D."/>
            <person name="Lalanne C."/>
            <person name="Gautier V."/>
            <person name="Ament-Velasquez S.L."/>
            <person name="Kruys A."/>
            <person name="Hutchinson M.I."/>
            <person name="Powell A.J."/>
            <person name="Barry K."/>
            <person name="Miller A.N."/>
            <person name="Grigoriev I.V."/>
            <person name="Debuchy R."/>
            <person name="Gladieux P."/>
            <person name="Thoren M.H."/>
            <person name="Johannesson H."/>
        </authorList>
    </citation>
    <scope>NUCLEOTIDE SEQUENCE</scope>
    <source>
        <strain evidence="9">CBS 141.50</strain>
    </source>
</reference>
<evidence type="ECO:0000256" key="2">
    <source>
        <dbReference type="ARBA" id="ARBA00007161"/>
    </source>
</evidence>